<feature type="region of interest" description="Disordered" evidence="2">
    <location>
        <begin position="110"/>
        <end position="155"/>
    </location>
</feature>
<sequence>MVQEGAMEHDARVLVDQVTAGLETLQEEYQQLFAQHRRLERKLATAREQYNELAKLCESGAVTTPPLSLAASSPAPHTRDPAEPTTIAAILCSRRSHDAAAKVSSAIAAAQTLKRRPPNPSGGGGGDGVKIWSGPAADTDKGSSMMPSISESPLEQDFTIEGKPSRLGCPFASMAGKKLSSHAASVLSRYNTRDSANGHAVSSTPVSSVSRVNGRESYSRRESRRASFIDPIKAEICGLSDHNKPVEEVEKPPADPALKQHVEGPETADVGVCPIRFLNQHSPEEVATYFEKHKHELPRSHEVCVRRYQSNEEQIKQLDAKYGNLVSMIQGLGAKHQDYLPEEPDPEDAEHETAVEDARSNEKVRKWASSVVADAGEAAGEDERGEEERQQHFERPLRDIRVGESPSRPWGIAVPARFVEAAEVEGSRAPSEPARVGVEKETDGRGGKCPFGFGEEGGVKSPPSVVPSEPVAAADVDDGQARSKVATPAFIAADAVPETGEGGKAGGMVFTGPVFVGYSAEDAVKILRETGLGRPKQRILNKMGPFITWTHLTTHILPGPITPSYFFPFLLLPLALLIPRSTLSRSASATLFLPLIAASLLHAWSRMRALDVISLDALLWSWWLLAGRDVQGSFRWVGPGDDGGGGGKGEIVEHPYPEDDLWARIRWLARLLGNAQLRNWRIGVKSHDARQPVRPGFGSPGELVRVAACSFAVAYVVLDLTSAYTAMDPYFTDPYVSVDAPLPSAVDRLSFLPPRVVRTTVHGAQLYAMVGLMFSTPAALPALLAALHLIP</sequence>
<reference evidence="4 5" key="1">
    <citation type="journal article" date="2018" name="IMA Fungus">
        <title>IMA Genome-F 10: Nine draft genome sequences of Claviceps purpurea s.lat., including C. arundinis, C. humidiphila, and C. cf. spartinae, pseudomolecules for the pitch canker pathogen Fusarium circinatum, draft genome of Davidsoniella eucalypti, Grosmannia galeiformis, Quambalaria eucalypti, and Teratosphaeria destructans.</title>
        <authorList>
            <person name="Wingfield B.D."/>
            <person name="Liu M."/>
            <person name="Nguyen H.D."/>
            <person name="Lane F.A."/>
            <person name="Morgan S.W."/>
            <person name="De Vos L."/>
            <person name="Wilken P.M."/>
            <person name="Duong T.A."/>
            <person name="Aylward J."/>
            <person name="Coetzee M.P."/>
            <person name="Dadej K."/>
            <person name="De Beer Z.W."/>
            <person name="Findlay W."/>
            <person name="Havenga M."/>
            <person name="Kolarik M."/>
            <person name="Menzies J.G."/>
            <person name="Naidoo K."/>
            <person name="Pochopski O."/>
            <person name="Shoukouhi P."/>
            <person name="Santana Q.C."/>
            <person name="Seifert K.A."/>
            <person name="Soal N."/>
            <person name="Steenkamp E.T."/>
            <person name="Tatham C.T."/>
            <person name="van der Nest M.A."/>
            <person name="Wingfield M.J."/>
        </authorList>
    </citation>
    <scope>NUCLEOTIDE SEQUENCE [LARGE SCALE GENOMIC DNA]</scope>
    <source>
        <strain evidence="4">CMW44962</strain>
    </source>
</reference>
<feature type="compositionally biased region" description="Basic and acidic residues" evidence="2">
    <location>
        <begin position="213"/>
        <end position="222"/>
    </location>
</feature>
<feature type="transmembrane region" description="Helical" evidence="3">
    <location>
        <begin position="766"/>
        <end position="790"/>
    </location>
</feature>
<feature type="transmembrane region" description="Helical" evidence="3">
    <location>
        <begin position="561"/>
        <end position="579"/>
    </location>
</feature>
<dbReference type="Proteomes" id="UP001138500">
    <property type="component" value="Unassembled WGS sequence"/>
</dbReference>
<organism evidence="4 5">
    <name type="scientific">Teratosphaeria destructans</name>
    <dbReference type="NCBI Taxonomy" id="418781"/>
    <lineage>
        <taxon>Eukaryota</taxon>
        <taxon>Fungi</taxon>
        <taxon>Dikarya</taxon>
        <taxon>Ascomycota</taxon>
        <taxon>Pezizomycotina</taxon>
        <taxon>Dothideomycetes</taxon>
        <taxon>Dothideomycetidae</taxon>
        <taxon>Mycosphaerellales</taxon>
        <taxon>Teratosphaeriaceae</taxon>
        <taxon>Teratosphaeria</taxon>
    </lineage>
</organism>
<evidence type="ECO:0000313" key="4">
    <source>
        <dbReference type="EMBL" id="KAH9816369.1"/>
    </source>
</evidence>
<feature type="compositionally biased region" description="Low complexity" evidence="2">
    <location>
        <begin position="368"/>
        <end position="378"/>
    </location>
</feature>
<feature type="region of interest" description="Disordered" evidence="2">
    <location>
        <begin position="340"/>
        <end position="398"/>
    </location>
</feature>
<dbReference type="AlphaFoldDB" id="A0A9W7SJK3"/>
<feature type="region of interest" description="Disordered" evidence="2">
    <location>
        <begin position="425"/>
        <end position="447"/>
    </location>
</feature>
<keyword evidence="3" id="KW-0472">Membrane</keyword>
<feature type="compositionally biased region" description="Basic and acidic residues" evidence="2">
    <location>
        <begin position="437"/>
        <end position="446"/>
    </location>
</feature>
<keyword evidence="1" id="KW-0175">Coiled coil</keyword>
<feature type="non-terminal residue" evidence="4">
    <location>
        <position position="791"/>
    </location>
</feature>
<feature type="compositionally biased region" description="Basic and acidic residues" evidence="2">
    <location>
        <begin position="386"/>
        <end position="398"/>
    </location>
</feature>
<evidence type="ECO:0000313" key="5">
    <source>
        <dbReference type="Proteomes" id="UP001138500"/>
    </source>
</evidence>
<dbReference type="OrthoDB" id="5343576at2759"/>
<dbReference type="EMBL" id="RIBY02002411">
    <property type="protein sequence ID" value="KAH9816369.1"/>
    <property type="molecule type" value="Genomic_DNA"/>
</dbReference>
<keyword evidence="3" id="KW-0812">Transmembrane</keyword>
<keyword evidence="3" id="KW-1133">Transmembrane helix</keyword>
<accession>A0A9W7SJK3</accession>
<gene>
    <name evidence="4" type="ORF">Tdes44962_MAKER05636</name>
</gene>
<evidence type="ECO:0000256" key="3">
    <source>
        <dbReference type="SAM" id="Phobius"/>
    </source>
</evidence>
<protein>
    <submittedName>
        <fullName evidence="4">Uncharacterized protein</fullName>
    </submittedName>
</protein>
<proteinExistence type="predicted"/>
<evidence type="ECO:0000256" key="1">
    <source>
        <dbReference type="SAM" id="Coils"/>
    </source>
</evidence>
<feature type="compositionally biased region" description="Basic and acidic residues" evidence="2">
    <location>
        <begin position="351"/>
        <end position="365"/>
    </location>
</feature>
<feature type="compositionally biased region" description="Low complexity" evidence="2">
    <location>
        <begin position="201"/>
        <end position="212"/>
    </location>
</feature>
<feature type="compositionally biased region" description="Acidic residues" evidence="2">
    <location>
        <begin position="340"/>
        <end position="350"/>
    </location>
</feature>
<feature type="coiled-coil region" evidence="1">
    <location>
        <begin position="15"/>
        <end position="56"/>
    </location>
</feature>
<evidence type="ECO:0000256" key="2">
    <source>
        <dbReference type="SAM" id="MobiDB-lite"/>
    </source>
</evidence>
<feature type="region of interest" description="Disordered" evidence="2">
    <location>
        <begin position="193"/>
        <end position="222"/>
    </location>
</feature>
<comment type="caution">
    <text evidence="4">The sequence shown here is derived from an EMBL/GenBank/DDBJ whole genome shotgun (WGS) entry which is preliminary data.</text>
</comment>
<name>A0A9W7SJK3_9PEZI</name>
<keyword evidence="5" id="KW-1185">Reference proteome</keyword>
<reference evidence="4 5" key="2">
    <citation type="journal article" date="2021" name="Curr. Genet.">
        <title>Genetic response to nitrogen starvation in the aggressive Eucalyptus foliar pathogen Teratosphaeria destructans.</title>
        <authorList>
            <person name="Havenga M."/>
            <person name="Wingfield B.D."/>
            <person name="Wingfield M.J."/>
            <person name="Dreyer L.L."/>
            <person name="Roets F."/>
            <person name="Aylward J."/>
        </authorList>
    </citation>
    <scope>NUCLEOTIDE SEQUENCE [LARGE SCALE GENOMIC DNA]</scope>
    <source>
        <strain evidence="4">CMW44962</strain>
    </source>
</reference>